<dbReference type="Proteomes" id="UP000324241">
    <property type="component" value="Unassembled WGS sequence"/>
</dbReference>
<organism evidence="2 3">
    <name type="scientific">Aspergillus tanneri</name>
    <dbReference type="NCBI Taxonomy" id="1220188"/>
    <lineage>
        <taxon>Eukaryota</taxon>
        <taxon>Fungi</taxon>
        <taxon>Dikarya</taxon>
        <taxon>Ascomycota</taxon>
        <taxon>Pezizomycotina</taxon>
        <taxon>Eurotiomycetes</taxon>
        <taxon>Eurotiomycetidae</taxon>
        <taxon>Eurotiales</taxon>
        <taxon>Aspergillaceae</taxon>
        <taxon>Aspergillus</taxon>
        <taxon>Aspergillus subgen. Circumdati</taxon>
    </lineage>
</organism>
<dbReference type="GeneID" id="54332622"/>
<dbReference type="RefSeq" id="XP_033422520.1">
    <property type="nucleotide sequence ID" value="XM_033574502.1"/>
</dbReference>
<feature type="region of interest" description="Disordered" evidence="1">
    <location>
        <begin position="1"/>
        <end position="40"/>
    </location>
</feature>
<feature type="compositionally biased region" description="Polar residues" evidence="1">
    <location>
        <begin position="152"/>
        <end position="175"/>
    </location>
</feature>
<feature type="region of interest" description="Disordered" evidence="1">
    <location>
        <begin position="122"/>
        <end position="175"/>
    </location>
</feature>
<dbReference type="AlphaFoldDB" id="A0A5M9M8K0"/>
<proteinExistence type="predicted"/>
<sequence length="175" mass="19002">MRASLILAGGGSEDPSTSETVTRGVRIPNSYPPLEPNFGVRRSPAGYSSYAADDSDFQRSRSASFSVRFRQVGGVNSIDNFARSWQRAAGFPEILPRRSSYVAVDSDEERRSTVNDVIEPQESDFTRPLLGIDGESEDSGPIDRNALPRNVFGSSLDRSLGTSYGTISSRVSEAT</sequence>
<evidence type="ECO:0000313" key="3">
    <source>
        <dbReference type="Proteomes" id="UP000324241"/>
    </source>
</evidence>
<accession>A0A5M9M8K0</accession>
<gene>
    <name evidence="2" type="ORF">ATNIH1004_009920</name>
</gene>
<comment type="caution">
    <text evidence="2">The sequence shown here is derived from an EMBL/GenBank/DDBJ whole genome shotgun (WGS) entry which is preliminary data.</text>
</comment>
<evidence type="ECO:0000256" key="1">
    <source>
        <dbReference type="SAM" id="MobiDB-lite"/>
    </source>
</evidence>
<reference evidence="2 3" key="1">
    <citation type="submission" date="2019-08" db="EMBL/GenBank/DDBJ databases">
        <title>The genome sequence of a newly discovered highly antifungal drug resistant Aspergillus species, Aspergillus tanneri NIH 1004.</title>
        <authorList>
            <person name="Mounaud S."/>
            <person name="Singh I."/>
            <person name="Joardar V."/>
            <person name="Pakala S."/>
            <person name="Pakala S."/>
            <person name="Venepally P."/>
            <person name="Chung J.K."/>
            <person name="Losada L."/>
            <person name="Nierman W.C."/>
        </authorList>
    </citation>
    <scope>NUCLEOTIDE SEQUENCE [LARGE SCALE GENOMIC DNA]</scope>
    <source>
        <strain evidence="2 3">NIH1004</strain>
    </source>
</reference>
<evidence type="ECO:0000313" key="2">
    <source>
        <dbReference type="EMBL" id="KAA8643158.1"/>
    </source>
</evidence>
<name>A0A5M9M8K0_9EURO</name>
<protein>
    <submittedName>
        <fullName evidence="2">Uncharacterized protein</fullName>
    </submittedName>
</protein>
<dbReference type="EMBL" id="QUQM01000005">
    <property type="protein sequence ID" value="KAA8643158.1"/>
    <property type="molecule type" value="Genomic_DNA"/>
</dbReference>
<dbReference type="OrthoDB" id="655540at2759"/>